<evidence type="ECO:0000256" key="10">
    <source>
        <dbReference type="SAM" id="Phobius"/>
    </source>
</evidence>
<evidence type="ECO:0000256" key="9">
    <source>
        <dbReference type="ARBA" id="ARBA00023224"/>
    </source>
</evidence>
<protein>
    <submittedName>
        <fullName evidence="11">A-pheromone receptor PreA</fullName>
    </submittedName>
</protein>
<proteinExistence type="inferred from homology"/>
<dbReference type="STRING" id="663331.D4APB4"/>
<feature type="transmembrane region" description="Helical" evidence="10">
    <location>
        <begin position="177"/>
        <end position="199"/>
    </location>
</feature>
<dbReference type="HOGENOM" id="CLU_027592_3_2_1"/>
<evidence type="ECO:0000256" key="5">
    <source>
        <dbReference type="ARBA" id="ARBA00022989"/>
    </source>
</evidence>
<feature type="transmembrane region" description="Helical" evidence="10">
    <location>
        <begin position="282"/>
        <end position="301"/>
    </location>
</feature>
<dbReference type="GO" id="GO:0004932">
    <property type="term" value="F:mating-type factor pheromone receptor activity"/>
    <property type="evidence" value="ECO:0007669"/>
    <property type="project" value="InterPro"/>
</dbReference>
<evidence type="ECO:0000256" key="1">
    <source>
        <dbReference type="ARBA" id="ARBA00004141"/>
    </source>
</evidence>
<dbReference type="Pfam" id="PF02076">
    <property type="entry name" value="STE3"/>
    <property type="match status" value="1"/>
</dbReference>
<feature type="transmembrane region" description="Helical" evidence="10">
    <location>
        <begin position="87"/>
        <end position="107"/>
    </location>
</feature>
<reference evidence="12" key="1">
    <citation type="journal article" date="2011" name="Genome Biol.">
        <title>Comparative and functional genomics provide insights into the pathogenicity of dermatophytic fungi.</title>
        <authorList>
            <person name="Burmester A."/>
            <person name="Shelest E."/>
            <person name="Gloeckner G."/>
            <person name="Heddergott C."/>
            <person name="Schindler S."/>
            <person name="Staib P."/>
            <person name="Heidel A."/>
            <person name="Felder M."/>
            <person name="Petzold A."/>
            <person name="Szafranski K."/>
            <person name="Feuermann M."/>
            <person name="Pedruzzi I."/>
            <person name="Priebe S."/>
            <person name="Groth M."/>
            <person name="Winkler R."/>
            <person name="Li W."/>
            <person name="Kniemeyer O."/>
            <person name="Schroeckh V."/>
            <person name="Hertweck C."/>
            <person name="Hube B."/>
            <person name="White T.C."/>
            <person name="Platzer M."/>
            <person name="Guthke R."/>
            <person name="Heitman J."/>
            <person name="Woestemeyer J."/>
            <person name="Zipfel P.F."/>
            <person name="Monod M."/>
            <person name="Brakhage A.A."/>
        </authorList>
    </citation>
    <scope>NUCLEOTIDE SEQUENCE [LARGE SCALE GENOMIC DNA]</scope>
    <source>
        <strain evidence="12">ATCC MYA-4681 / CBS 112371</strain>
    </source>
</reference>
<sequence length="455" mass="51839">MENSNLPPVYEMSTQAVVLCTVAFMSFLVCIPPLIWHCRNGNFPASCLIMWILTQNLFNFINPLIWPDDDFSSRWMGYGYCDIQSKLITGAGVGIAGPLVCIFRSLARVLDTERTTLVPTKGDRRWNITFDVIYCVVIPVVIMVLHFIIQDSRYYIYSIVGCMPAYHSSWVSFVVGYIWPPIILIIACFYCALVLYRLFKYKREFSQLVSSDSSTSKSKFVRLLTISLVLLLGSLPAQFFVFYTNITSYKPWAPYSWSEVHGPHWSEIIKFPMHGQVYYDRWIQAAAGFLLFFFFGIGHDATMMYRSILLRLGFGDCFPALRHPHIMINQRQGSSSTRFGSFSSTVKMALGRKKPLTSTIDSDVTLNEKTRNMSLDGCLFNELEPSFSMDNQNSAQKPYQMPTMPAPINQPSRFNMSRKQRRQSGDSIFLEFLTETPSSSAFKGGREAKSGPDMV</sequence>
<gene>
    <name evidence="11" type="ORF">ARB_06081</name>
</gene>
<feature type="transmembrane region" description="Helical" evidence="10">
    <location>
        <begin position="220"/>
        <end position="243"/>
    </location>
</feature>
<dbReference type="OMA" id="IPPLIWH"/>
<dbReference type="PRINTS" id="PR00899">
    <property type="entry name" value="GPCRSTE3"/>
</dbReference>
<dbReference type="EMBL" id="ABSU01000004">
    <property type="protein sequence ID" value="EFE35125.1"/>
    <property type="molecule type" value="Genomic_DNA"/>
</dbReference>
<evidence type="ECO:0000256" key="7">
    <source>
        <dbReference type="ARBA" id="ARBA00023136"/>
    </source>
</evidence>
<keyword evidence="6" id="KW-0297">G-protein coupled receptor</keyword>
<dbReference type="PANTHER" id="PTHR28097:SF1">
    <property type="entry name" value="PHEROMONE A FACTOR RECEPTOR"/>
    <property type="match status" value="1"/>
</dbReference>
<dbReference type="GO" id="GO:0000750">
    <property type="term" value="P:pheromone-dependent signal transduction involved in conjugation with cellular fusion"/>
    <property type="evidence" value="ECO:0007669"/>
    <property type="project" value="TreeGrafter"/>
</dbReference>
<dbReference type="CDD" id="cd14966">
    <property type="entry name" value="7tmD_STE3"/>
    <property type="match status" value="1"/>
</dbReference>
<evidence type="ECO:0000256" key="2">
    <source>
        <dbReference type="ARBA" id="ARBA00011085"/>
    </source>
</evidence>
<dbReference type="RefSeq" id="XP_003015770.1">
    <property type="nucleotide sequence ID" value="XM_003015724.1"/>
</dbReference>
<name>D4APB4_ARTBC</name>
<feature type="transmembrane region" description="Helical" evidence="10">
    <location>
        <begin position="12"/>
        <end position="36"/>
    </location>
</feature>
<keyword evidence="8 11" id="KW-0675">Receptor</keyword>
<keyword evidence="7 10" id="KW-0472">Membrane</keyword>
<evidence type="ECO:0000256" key="3">
    <source>
        <dbReference type="ARBA" id="ARBA00022507"/>
    </source>
</evidence>
<accession>D4APB4</accession>
<evidence type="ECO:0000256" key="6">
    <source>
        <dbReference type="ARBA" id="ARBA00023040"/>
    </source>
</evidence>
<dbReference type="eggNOG" id="ENOG502S44N">
    <property type="taxonomic scope" value="Eukaryota"/>
</dbReference>
<evidence type="ECO:0000256" key="8">
    <source>
        <dbReference type="ARBA" id="ARBA00023170"/>
    </source>
</evidence>
<keyword evidence="3" id="KW-0589">Pheromone response</keyword>
<dbReference type="PANTHER" id="PTHR28097">
    <property type="entry name" value="PHEROMONE A FACTOR RECEPTOR"/>
    <property type="match status" value="1"/>
</dbReference>
<comment type="subcellular location">
    <subcellularLocation>
        <location evidence="1">Membrane</location>
        <topology evidence="1">Multi-pass membrane protein</topology>
    </subcellularLocation>
</comment>
<dbReference type="InterPro" id="IPR001499">
    <property type="entry name" value="GPCR_STE3"/>
</dbReference>
<keyword evidence="4 10" id="KW-0812">Transmembrane</keyword>
<organism evidence="11 12">
    <name type="scientific">Arthroderma benhamiae (strain ATCC MYA-4681 / CBS 112371)</name>
    <name type="common">Trichophyton mentagrophytes</name>
    <dbReference type="NCBI Taxonomy" id="663331"/>
    <lineage>
        <taxon>Eukaryota</taxon>
        <taxon>Fungi</taxon>
        <taxon>Dikarya</taxon>
        <taxon>Ascomycota</taxon>
        <taxon>Pezizomycotina</taxon>
        <taxon>Eurotiomycetes</taxon>
        <taxon>Eurotiomycetidae</taxon>
        <taxon>Onygenales</taxon>
        <taxon>Arthrodermataceae</taxon>
        <taxon>Trichophyton</taxon>
    </lineage>
</organism>
<evidence type="ECO:0000256" key="4">
    <source>
        <dbReference type="ARBA" id="ARBA00022692"/>
    </source>
</evidence>
<dbReference type="KEGG" id="abe:ARB_06081"/>
<keyword evidence="9" id="KW-0807">Transducer</keyword>
<dbReference type="GO" id="GO:0005886">
    <property type="term" value="C:plasma membrane"/>
    <property type="evidence" value="ECO:0007669"/>
    <property type="project" value="TreeGrafter"/>
</dbReference>
<keyword evidence="5 10" id="KW-1133">Transmembrane helix</keyword>
<dbReference type="Proteomes" id="UP000008866">
    <property type="component" value="Unassembled WGS sequence"/>
</dbReference>
<feature type="transmembrane region" description="Helical" evidence="10">
    <location>
        <begin position="48"/>
        <end position="67"/>
    </location>
</feature>
<evidence type="ECO:0000313" key="12">
    <source>
        <dbReference type="Proteomes" id="UP000008866"/>
    </source>
</evidence>
<comment type="caution">
    <text evidence="11">The sequence shown here is derived from an EMBL/GenBank/DDBJ whole genome shotgun (WGS) entry which is preliminary data.</text>
</comment>
<dbReference type="AlphaFoldDB" id="D4APB4"/>
<evidence type="ECO:0000313" key="11">
    <source>
        <dbReference type="EMBL" id="EFE35125.1"/>
    </source>
</evidence>
<dbReference type="OrthoDB" id="2874149at2759"/>
<keyword evidence="12" id="KW-1185">Reference proteome</keyword>
<dbReference type="GeneID" id="9526051"/>
<comment type="similarity">
    <text evidence="2">Belongs to the G-protein coupled receptor 4 family.</text>
</comment>
<feature type="transmembrane region" description="Helical" evidence="10">
    <location>
        <begin position="128"/>
        <end position="149"/>
    </location>
</feature>